<dbReference type="AlphaFoldDB" id="A0A9E7ECB0"/>
<reference evidence="2" key="1">
    <citation type="submission" date="2022-05" db="EMBL/GenBank/DDBJ databases">
        <title>The Musa troglodytarum L. genome provides insights into the mechanism of non-climacteric behaviour and enrichment of carotenoids.</title>
        <authorList>
            <person name="Wang J."/>
        </authorList>
    </citation>
    <scope>NUCLEOTIDE SEQUENCE</scope>
    <source>
        <tissue evidence="2">Leaf</tissue>
    </source>
</reference>
<organism evidence="2 3">
    <name type="scientific">Musa troglodytarum</name>
    <name type="common">fe'i banana</name>
    <dbReference type="NCBI Taxonomy" id="320322"/>
    <lineage>
        <taxon>Eukaryota</taxon>
        <taxon>Viridiplantae</taxon>
        <taxon>Streptophyta</taxon>
        <taxon>Embryophyta</taxon>
        <taxon>Tracheophyta</taxon>
        <taxon>Spermatophyta</taxon>
        <taxon>Magnoliopsida</taxon>
        <taxon>Liliopsida</taxon>
        <taxon>Zingiberales</taxon>
        <taxon>Musaceae</taxon>
        <taxon>Musa</taxon>
    </lineage>
</organism>
<gene>
    <name evidence="2" type="ORF">MUK42_34138</name>
</gene>
<evidence type="ECO:0000256" key="1">
    <source>
        <dbReference type="SAM" id="MobiDB-lite"/>
    </source>
</evidence>
<name>A0A9E7ECB0_9LILI</name>
<feature type="compositionally biased region" description="Pro residues" evidence="1">
    <location>
        <begin position="28"/>
        <end position="42"/>
    </location>
</feature>
<keyword evidence="3" id="KW-1185">Reference proteome</keyword>
<feature type="region of interest" description="Disordered" evidence="1">
    <location>
        <begin position="28"/>
        <end position="52"/>
    </location>
</feature>
<dbReference type="Proteomes" id="UP001055439">
    <property type="component" value="Chromosome 1"/>
</dbReference>
<dbReference type="EMBL" id="CP097502">
    <property type="protein sequence ID" value="URD74574.1"/>
    <property type="molecule type" value="Genomic_DNA"/>
</dbReference>
<proteinExistence type="predicted"/>
<feature type="non-terminal residue" evidence="2">
    <location>
        <position position="1"/>
    </location>
</feature>
<sequence length="70" mass="8214">QSCHPHRSPYVPFRRALIASDAPFFPIPFRRPSPSRSSPPPQGRRQRSFSPRWRSQLFRKLASKDLSVKR</sequence>
<accession>A0A9E7ECB0</accession>
<evidence type="ECO:0000313" key="2">
    <source>
        <dbReference type="EMBL" id="URD74574.1"/>
    </source>
</evidence>
<evidence type="ECO:0000313" key="3">
    <source>
        <dbReference type="Proteomes" id="UP001055439"/>
    </source>
</evidence>
<protein>
    <submittedName>
        <fullName evidence="2">Uncharacterized protein</fullName>
    </submittedName>
</protein>